<evidence type="ECO:0000256" key="4">
    <source>
        <dbReference type="ARBA" id="ARBA00023163"/>
    </source>
</evidence>
<dbReference type="AlphaFoldDB" id="A0A1E7L726"/>
<feature type="non-terminal residue" evidence="7">
    <location>
        <position position="305"/>
    </location>
</feature>
<dbReference type="EMBL" id="LJGW01000168">
    <property type="protein sequence ID" value="OEV11979.1"/>
    <property type="molecule type" value="Genomic_DNA"/>
</dbReference>
<keyword evidence="2" id="KW-0805">Transcription regulation</keyword>
<evidence type="ECO:0000256" key="3">
    <source>
        <dbReference type="ARBA" id="ARBA00023125"/>
    </source>
</evidence>
<organism evidence="7 8">
    <name type="scientific">Streptomyces nanshensis</name>
    <dbReference type="NCBI Taxonomy" id="518642"/>
    <lineage>
        <taxon>Bacteria</taxon>
        <taxon>Bacillati</taxon>
        <taxon>Actinomycetota</taxon>
        <taxon>Actinomycetes</taxon>
        <taxon>Kitasatosporales</taxon>
        <taxon>Streptomycetaceae</taxon>
        <taxon>Streptomyces</taxon>
    </lineage>
</organism>
<dbReference type="InterPro" id="IPR036390">
    <property type="entry name" value="WH_DNA-bd_sf"/>
</dbReference>
<dbReference type="PATRIC" id="fig|518642.10.peg.1691"/>
<feature type="domain" description="HTH lysR-type" evidence="6">
    <location>
        <begin position="22"/>
        <end position="79"/>
    </location>
</feature>
<accession>A0A1E7L726</accession>
<dbReference type="Gene3D" id="1.10.10.10">
    <property type="entry name" value="Winged helix-like DNA-binding domain superfamily/Winged helix DNA-binding domain"/>
    <property type="match status" value="1"/>
</dbReference>
<evidence type="ECO:0000256" key="1">
    <source>
        <dbReference type="ARBA" id="ARBA00009437"/>
    </source>
</evidence>
<name>A0A1E7L726_9ACTN</name>
<gene>
    <name evidence="7" type="ORF">AN218_10660</name>
</gene>
<reference evidence="7 8" key="1">
    <citation type="journal article" date="2016" name="Front. Microbiol.">
        <title>Comparative Genomics Analysis of Streptomyces Species Reveals Their Adaptation to the Marine Environment and Their Diversity at the Genomic Level.</title>
        <authorList>
            <person name="Tian X."/>
            <person name="Zhang Z."/>
            <person name="Yang T."/>
            <person name="Chen M."/>
            <person name="Li J."/>
            <person name="Chen F."/>
            <person name="Yang J."/>
            <person name="Li W."/>
            <person name="Zhang B."/>
            <person name="Zhang Z."/>
            <person name="Wu J."/>
            <person name="Zhang C."/>
            <person name="Long L."/>
            <person name="Xiao J."/>
        </authorList>
    </citation>
    <scope>NUCLEOTIDE SEQUENCE [LARGE SCALE GENOMIC DNA]</scope>
    <source>
        <strain evidence="7 8">SCSIO 10429</strain>
    </source>
</reference>
<dbReference type="GO" id="GO:0003700">
    <property type="term" value="F:DNA-binding transcription factor activity"/>
    <property type="evidence" value="ECO:0007669"/>
    <property type="project" value="InterPro"/>
</dbReference>
<dbReference type="GO" id="GO:0003677">
    <property type="term" value="F:DNA binding"/>
    <property type="evidence" value="ECO:0007669"/>
    <property type="project" value="UniProtKB-KW"/>
</dbReference>
<proteinExistence type="inferred from homology"/>
<dbReference type="Gene3D" id="3.40.190.10">
    <property type="entry name" value="Periplasmic binding protein-like II"/>
    <property type="match status" value="2"/>
</dbReference>
<dbReference type="GO" id="GO:0032993">
    <property type="term" value="C:protein-DNA complex"/>
    <property type="evidence" value="ECO:0007669"/>
    <property type="project" value="TreeGrafter"/>
</dbReference>
<dbReference type="FunFam" id="1.10.10.10:FF:000001">
    <property type="entry name" value="LysR family transcriptional regulator"/>
    <property type="match status" value="1"/>
</dbReference>
<feature type="region of interest" description="Disordered" evidence="5">
    <location>
        <begin position="1"/>
        <end position="21"/>
    </location>
</feature>
<dbReference type="Proteomes" id="UP000176005">
    <property type="component" value="Unassembled WGS sequence"/>
</dbReference>
<dbReference type="InterPro" id="IPR005119">
    <property type="entry name" value="LysR_subst-bd"/>
</dbReference>
<dbReference type="Pfam" id="PF00126">
    <property type="entry name" value="HTH_1"/>
    <property type="match status" value="1"/>
</dbReference>
<dbReference type="CDD" id="cd08414">
    <property type="entry name" value="PBP2_LTTR_aromatics_like"/>
    <property type="match status" value="1"/>
</dbReference>
<dbReference type="PANTHER" id="PTHR30346:SF0">
    <property type="entry name" value="HCA OPERON TRANSCRIPTIONAL ACTIVATOR HCAR"/>
    <property type="match status" value="1"/>
</dbReference>
<evidence type="ECO:0000313" key="8">
    <source>
        <dbReference type="Proteomes" id="UP000176005"/>
    </source>
</evidence>
<dbReference type="InterPro" id="IPR036388">
    <property type="entry name" value="WH-like_DNA-bd_sf"/>
</dbReference>
<dbReference type="PANTHER" id="PTHR30346">
    <property type="entry name" value="TRANSCRIPTIONAL DUAL REGULATOR HCAR-RELATED"/>
    <property type="match status" value="1"/>
</dbReference>
<protein>
    <submittedName>
        <fullName evidence="7">LysR family transcriptional regulator</fullName>
    </submittedName>
</protein>
<sequence>MEEPGGSGDGRDGRSPTGGGDPSVHQLRLFLALAEELHFGQAARRMFISQPAFSRQITALERRMGIALLERSTRRVELTPEGRALLPVATAAVEAADRLRQAVELQVRRVSGRLRVGFVGAEAAMPYTQEILARFRARNPESVVEMCGLDFARQVEALRGGEVDAAFLRSPLPAGISTLQLALEPRVVCVPAGDPLLSLQRPVALGDLADRVFVDVAGESVRGWWDHWTVNPRPDGTAVRFGPAVTDLESLLLAVAQGEGIALLPAALRELYPRPGLAYADVTGLPPVAAALAWLPARRDCRGVA</sequence>
<keyword evidence="4" id="KW-0804">Transcription</keyword>
<dbReference type="Pfam" id="PF03466">
    <property type="entry name" value="LysR_substrate"/>
    <property type="match status" value="1"/>
</dbReference>
<dbReference type="PRINTS" id="PR00039">
    <property type="entry name" value="HTHLYSR"/>
</dbReference>
<keyword evidence="8" id="KW-1185">Reference proteome</keyword>
<evidence type="ECO:0000256" key="2">
    <source>
        <dbReference type="ARBA" id="ARBA00023015"/>
    </source>
</evidence>
<evidence type="ECO:0000259" key="6">
    <source>
        <dbReference type="PROSITE" id="PS50931"/>
    </source>
</evidence>
<comment type="caution">
    <text evidence="7">The sequence shown here is derived from an EMBL/GenBank/DDBJ whole genome shotgun (WGS) entry which is preliminary data.</text>
</comment>
<dbReference type="SUPFAM" id="SSF53850">
    <property type="entry name" value="Periplasmic binding protein-like II"/>
    <property type="match status" value="1"/>
</dbReference>
<evidence type="ECO:0000256" key="5">
    <source>
        <dbReference type="SAM" id="MobiDB-lite"/>
    </source>
</evidence>
<dbReference type="SUPFAM" id="SSF46785">
    <property type="entry name" value="Winged helix' DNA-binding domain"/>
    <property type="match status" value="1"/>
</dbReference>
<evidence type="ECO:0000313" key="7">
    <source>
        <dbReference type="EMBL" id="OEV11979.1"/>
    </source>
</evidence>
<keyword evidence="3" id="KW-0238">DNA-binding</keyword>
<dbReference type="InterPro" id="IPR000847">
    <property type="entry name" value="LysR_HTH_N"/>
</dbReference>
<dbReference type="PROSITE" id="PS50931">
    <property type="entry name" value="HTH_LYSR"/>
    <property type="match status" value="1"/>
</dbReference>
<comment type="similarity">
    <text evidence="1">Belongs to the LysR transcriptional regulatory family.</text>
</comment>